<organism evidence="2 4">
    <name type="scientific">Saliniramus fredricksonii</name>
    <dbReference type="NCBI Taxonomy" id="1653334"/>
    <lineage>
        <taxon>Bacteria</taxon>
        <taxon>Pseudomonadati</taxon>
        <taxon>Pseudomonadota</taxon>
        <taxon>Alphaproteobacteria</taxon>
        <taxon>Hyphomicrobiales</taxon>
        <taxon>Salinarimonadaceae</taxon>
        <taxon>Saliniramus</taxon>
    </lineage>
</organism>
<sequence>MLNTLSLFWTRIRYPLGAMVAWVATLVGLVSGSATIILLVWDTGGMRELVQAATLSSITIIAFIALAVQNFRRTYADTFVRNIGELTRAAEIQRKINTLLENLIEQGEEESKPQKKDTDRIMHLFRELLTIYATIYSSITGTRCRFCIKLIRPSDDQTGAVQEFYLYSLARDAASFEEEKQHDRIRDQKSIDALRNNTDFLKLWDPSQPSENYFISDDLSKEHGYKNTSIHYRQNIQSNPNSQNSTKWSLWYRSTIVWPIRQDADALLGIEDTMPHGFLAVDSRVPNTFDRGTHVALGRTFAISLYPLIDLYTRVLE</sequence>
<reference evidence="3 5" key="2">
    <citation type="submission" date="2016-08" db="EMBL/GenBank/DDBJ databases">
        <authorList>
            <person name="Varghese N."/>
            <person name="Submissions Spin"/>
        </authorList>
    </citation>
    <scope>NUCLEOTIDE SEQUENCE [LARGE SCALE GENOMIC DNA]</scope>
    <source>
        <strain evidence="3 5">HL-109</strain>
    </source>
</reference>
<comment type="caution">
    <text evidence="2">The sequence shown here is derived from an EMBL/GenBank/DDBJ whole genome shotgun (WGS) entry which is preliminary data.</text>
</comment>
<keyword evidence="5" id="KW-1185">Reference proteome</keyword>
<dbReference type="Proteomes" id="UP000050497">
    <property type="component" value="Unassembled WGS sequence"/>
</dbReference>
<dbReference type="AlphaFoldDB" id="A0A0P7X9M4"/>
<evidence type="ECO:0000313" key="5">
    <source>
        <dbReference type="Proteomes" id="UP000182800"/>
    </source>
</evidence>
<keyword evidence="1" id="KW-0472">Membrane</keyword>
<keyword evidence="1" id="KW-1133">Transmembrane helix</keyword>
<evidence type="ECO:0000256" key="1">
    <source>
        <dbReference type="SAM" id="Phobius"/>
    </source>
</evidence>
<feature type="transmembrane region" description="Helical" evidence="1">
    <location>
        <begin position="20"/>
        <end position="41"/>
    </location>
</feature>
<evidence type="ECO:0000313" key="2">
    <source>
        <dbReference type="EMBL" id="KPQ11916.1"/>
    </source>
</evidence>
<reference evidence="2 4" key="1">
    <citation type="submission" date="2015-09" db="EMBL/GenBank/DDBJ databases">
        <title>Identification and resolution of microdiversity through metagenomic sequencing of parallel consortia.</title>
        <authorList>
            <person name="Nelson W.C."/>
            <person name="Romine M.F."/>
            <person name="Lindemann S.R."/>
        </authorList>
    </citation>
    <scope>NUCLEOTIDE SEQUENCE [LARGE SCALE GENOMIC DNA]</scope>
    <source>
        <strain evidence="2">HL-109</strain>
    </source>
</reference>
<evidence type="ECO:0000313" key="3">
    <source>
        <dbReference type="EMBL" id="SCC81586.1"/>
    </source>
</evidence>
<dbReference type="EMBL" id="LJSX01000004">
    <property type="protein sequence ID" value="KPQ11916.1"/>
    <property type="molecule type" value="Genomic_DNA"/>
</dbReference>
<evidence type="ECO:0000313" key="4">
    <source>
        <dbReference type="Proteomes" id="UP000050497"/>
    </source>
</evidence>
<proteinExistence type="predicted"/>
<dbReference type="Proteomes" id="UP000182800">
    <property type="component" value="Unassembled WGS sequence"/>
</dbReference>
<protein>
    <submittedName>
        <fullName evidence="2">Putative membrane protein</fullName>
    </submittedName>
</protein>
<gene>
    <name evidence="3" type="ORF">GA0071312_2535</name>
    <name evidence="2" type="ORF">HLUCCO17_03735</name>
</gene>
<keyword evidence="1" id="KW-0812">Transmembrane</keyword>
<name>A0A0P7X9M4_9HYPH</name>
<feature type="transmembrane region" description="Helical" evidence="1">
    <location>
        <begin position="53"/>
        <end position="71"/>
    </location>
</feature>
<dbReference type="EMBL" id="FMBM01000002">
    <property type="protein sequence ID" value="SCC81586.1"/>
    <property type="molecule type" value="Genomic_DNA"/>
</dbReference>
<accession>A0A0P7X9M4</accession>